<dbReference type="AlphaFoldDB" id="W9S7Q8"/>
<evidence type="ECO:0000313" key="2">
    <source>
        <dbReference type="Proteomes" id="UP000030645"/>
    </source>
</evidence>
<dbReference type="EMBL" id="KE345873">
    <property type="protein sequence ID" value="EXC19538.1"/>
    <property type="molecule type" value="Genomic_DNA"/>
</dbReference>
<evidence type="ECO:0000313" key="1">
    <source>
        <dbReference type="EMBL" id="EXC19538.1"/>
    </source>
</evidence>
<sequence length="103" mass="11174">MLNLALLCTNQSPSLRITMSSVVSMLEGKILVQAPVVDCSKDDQNATFKAFEMLALDSQTDFSLYSNTSQQLGNSTGGPWVDSSISLQSKDDHLDTSSSRKLL</sequence>
<proteinExistence type="predicted"/>
<accession>W9S7Q8</accession>
<evidence type="ECO:0008006" key="3">
    <source>
        <dbReference type="Google" id="ProtNLM"/>
    </source>
</evidence>
<dbReference type="Proteomes" id="UP000030645">
    <property type="component" value="Unassembled WGS sequence"/>
</dbReference>
<gene>
    <name evidence="1" type="ORF">L484_010669</name>
</gene>
<name>W9S7Q8_9ROSA</name>
<protein>
    <recommendedName>
        <fullName evidence="3">LRR receptor-like serine/threonine-protein kinase</fullName>
    </recommendedName>
</protein>
<keyword evidence="2" id="KW-1185">Reference proteome</keyword>
<organism evidence="1 2">
    <name type="scientific">Morus notabilis</name>
    <dbReference type="NCBI Taxonomy" id="981085"/>
    <lineage>
        <taxon>Eukaryota</taxon>
        <taxon>Viridiplantae</taxon>
        <taxon>Streptophyta</taxon>
        <taxon>Embryophyta</taxon>
        <taxon>Tracheophyta</taxon>
        <taxon>Spermatophyta</taxon>
        <taxon>Magnoliopsida</taxon>
        <taxon>eudicotyledons</taxon>
        <taxon>Gunneridae</taxon>
        <taxon>Pentapetalae</taxon>
        <taxon>rosids</taxon>
        <taxon>fabids</taxon>
        <taxon>Rosales</taxon>
        <taxon>Moraceae</taxon>
        <taxon>Moreae</taxon>
        <taxon>Morus</taxon>
    </lineage>
</organism>
<reference evidence="2" key="1">
    <citation type="submission" date="2013-01" db="EMBL/GenBank/DDBJ databases">
        <title>Draft Genome Sequence of a Mulberry Tree, Morus notabilis C.K. Schneid.</title>
        <authorList>
            <person name="He N."/>
            <person name="Zhao S."/>
        </authorList>
    </citation>
    <scope>NUCLEOTIDE SEQUENCE</scope>
</reference>